<evidence type="ECO:0000256" key="5">
    <source>
        <dbReference type="SAM" id="MobiDB-lite"/>
    </source>
</evidence>
<dbReference type="Pfam" id="PF18957">
    <property type="entry name" value="RibLong"/>
    <property type="match status" value="1"/>
</dbReference>
<proteinExistence type="predicted"/>
<evidence type="ECO:0000256" key="3">
    <source>
        <dbReference type="ARBA" id="ARBA00022729"/>
    </source>
</evidence>
<accession>A0A256VK87</accession>
<dbReference type="InterPro" id="IPR019931">
    <property type="entry name" value="LPXTG_anchor"/>
</dbReference>
<keyword evidence="2" id="KW-0964">Secreted</keyword>
<dbReference type="InterPro" id="IPR005877">
    <property type="entry name" value="YSIRK_signal_dom"/>
</dbReference>
<evidence type="ECO:0000259" key="6">
    <source>
        <dbReference type="PROSITE" id="PS50847"/>
    </source>
</evidence>
<organism evidence="7 8">
    <name type="scientific">Limosilactobacillus reuteri</name>
    <name type="common">Lactobacillus reuteri</name>
    <dbReference type="NCBI Taxonomy" id="1598"/>
    <lineage>
        <taxon>Bacteria</taxon>
        <taxon>Bacillati</taxon>
        <taxon>Bacillota</taxon>
        <taxon>Bacilli</taxon>
        <taxon>Lactobacillales</taxon>
        <taxon>Lactobacillaceae</taxon>
        <taxon>Limosilactobacillus</taxon>
    </lineage>
</organism>
<dbReference type="NCBIfam" id="TIGR02331">
    <property type="entry name" value="rib_alpha"/>
    <property type="match status" value="10"/>
</dbReference>
<dbReference type="Pfam" id="PF08428">
    <property type="entry name" value="Rib"/>
    <property type="match status" value="14"/>
</dbReference>
<feature type="region of interest" description="Disordered" evidence="5">
    <location>
        <begin position="122"/>
        <end position="212"/>
    </location>
</feature>
<dbReference type="InterPro" id="IPR044055">
    <property type="entry name" value="RibLong"/>
</dbReference>
<dbReference type="InterPro" id="IPR059115">
    <property type="entry name" value="Rib"/>
</dbReference>
<feature type="compositionally biased region" description="Polar residues" evidence="5">
    <location>
        <begin position="169"/>
        <end position="180"/>
    </location>
</feature>
<evidence type="ECO:0000256" key="2">
    <source>
        <dbReference type="ARBA" id="ARBA00022525"/>
    </source>
</evidence>
<feature type="compositionally biased region" description="Low complexity" evidence="5">
    <location>
        <begin position="151"/>
        <end position="164"/>
    </location>
</feature>
<dbReference type="InterPro" id="IPR012706">
    <property type="entry name" value="Rib_alpha_Esp_rpt"/>
</dbReference>
<evidence type="ECO:0000313" key="7">
    <source>
        <dbReference type="EMBL" id="OYT04018.1"/>
    </source>
</evidence>
<feature type="compositionally biased region" description="Low complexity" evidence="5">
    <location>
        <begin position="127"/>
        <end position="143"/>
    </location>
</feature>
<reference evidence="7 8" key="2">
    <citation type="submission" date="2017-09" db="EMBL/GenBank/DDBJ databases">
        <title>Tripartite evolution among Lactobacillus johnsonii, Lactobacillus taiwanensis, Lactobacillus reuteri and their rodent host.</title>
        <authorList>
            <person name="Wang T."/>
            <person name="Knowles S."/>
            <person name="Cheng C."/>
        </authorList>
    </citation>
    <scope>NUCLEOTIDE SEQUENCE [LARGE SCALE GENOMIC DNA]</scope>
    <source>
        <strain evidence="7 8">103v</strain>
    </source>
</reference>
<reference evidence="8" key="1">
    <citation type="submission" date="2017-05" db="EMBL/GenBank/DDBJ databases">
        <authorList>
            <person name="Lin X.B."/>
            <person name="Stothard P."/>
            <person name="Tasseva G."/>
            <person name="Walter J."/>
        </authorList>
    </citation>
    <scope>NUCLEOTIDE SEQUENCE [LARGE SCALE GENOMIC DNA]</scope>
    <source>
        <strain evidence="8">103v</strain>
    </source>
</reference>
<feature type="domain" description="Gram-positive cocci surface proteins LPxTG" evidence="6">
    <location>
        <begin position="1519"/>
        <end position="1556"/>
    </location>
</feature>
<dbReference type="NCBIfam" id="TIGR01168">
    <property type="entry name" value="YSIRK_signal"/>
    <property type="match status" value="1"/>
</dbReference>
<gene>
    <name evidence="7" type="ORF">CBG21_03830</name>
</gene>
<feature type="region of interest" description="Disordered" evidence="5">
    <location>
        <begin position="77"/>
        <end position="96"/>
    </location>
</feature>
<keyword evidence="3" id="KW-0732">Signal</keyword>
<dbReference type="EMBL" id="NGQC01000025">
    <property type="protein sequence ID" value="OYT04018.1"/>
    <property type="molecule type" value="Genomic_DNA"/>
</dbReference>
<evidence type="ECO:0000313" key="8">
    <source>
        <dbReference type="Proteomes" id="UP000216122"/>
    </source>
</evidence>
<dbReference type="NCBIfam" id="NF038186">
    <property type="entry name" value="YPDG_rpt"/>
    <property type="match status" value="1"/>
</dbReference>
<keyword evidence="4" id="KW-0572">Peptidoglycan-anchor</keyword>
<dbReference type="Proteomes" id="UP000216122">
    <property type="component" value="Unassembled WGS sequence"/>
</dbReference>
<dbReference type="PROSITE" id="PS50847">
    <property type="entry name" value="GRAM_POS_ANCHORING"/>
    <property type="match status" value="1"/>
</dbReference>
<keyword evidence="1" id="KW-0134">Cell wall</keyword>
<evidence type="ECO:0000256" key="1">
    <source>
        <dbReference type="ARBA" id="ARBA00022512"/>
    </source>
</evidence>
<protein>
    <recommendedName>
        <fullName evidence="6">Gram-positive cocci surface proteins LPxTG domain-containing protein</fullName>
    </recommendedName>
</protein>
<dbReference type="RefSeq" id="WP_094538434.1">
    <property type="nucleotide sequence ID" value="NZ_NGQC01000025.1"/>
</dbReference>
<dbReference type="Pfam" id="PF04650">
    <property type="entry name" value="YSIRK_signal"/>
    <property type="match status" value="1"/>
</dbReference>
<name>A0A256VK87_LIMRT</name>
<feature type="compositionally biased region" description="Low complexity" evidence="5">
    <location>
        <begin position="184"/>
        <end position="212"/>
    </location>
</feature>
<evidence type="ECO:0000256" key="4">
    <source>
        <dbReference type="ARBA" id="ARBA00023088"/>
    </source>
</evidence>
<sequence>MLSKNNKKLQIEKMEPQCQRFTIKKLTFGVASVLIGTTLSLYAGDTIASANDSNDETTEIIADRTSENAVLSNAETTMDEGNSETIPTSNNNVINSNSSAIVDDPVLSRIVTANNKVAELVADGDASESSSENSSASETNEAATNEEDKQAGAATETATTTDNTKLSDTEASTNDSTVTEPKTADPQADQAQPAANTSFRAATTEDATETTATTTNLLPQTNEVTIKEEPMAKPDLKYYTGFIVGDDAAKNAILNTADFPENATYTWVTKPDVTKAGSTSGQVKVTFPDEFDPDYVHELLVTVPATVEDINMRNSTIEFNKPIFHVNEDIDSINDLLTRDYVQNTFIKKLTLANGTVFEGQALKDLLDAVVAEFSWGVDPDVDVAGDDIGARLRAKLNNRSSVTWPVKVDVIGAEAKTGLQTPWGTEIDAADTIANVDELKQFDKTDTPVSYAWKTKPNFKPGVGVDHNVTGVVVVNYPDGTTQDVTVSVLVDKSDADKFIESQGVKTQTVTVKRGEVIDPKQAFDGITDATKADLNVTGATFNTSVDTSATAQKDYPAMVTFADGSMTVVDIPVVVTEQAQDYAPVAKAIETGLNNLPTAESAIDVAASNLPTGTTYAWKQAPDVTTKGVKDAVVVVTYPDGSTDDVAVKVTVVAQNDEFIPSYKDKATVAGDTVTLEPTINDKNGKDATLPTGTRFEFEGTAPEKVTLDATTGVVTVTDPTVDTKVPAIVVTYPDGTKTTLTPTLTVYPLPESSAIEVAVKAELTPENAKQAVKNSATLPADAEYTWAKTPDTSEPGYLTGTVSVKYPNGTIKDVVVNVKVGTDAQINDPKTQEVKTPVGESPDASAGIENLGELPAGTKVEWKDPVDTTTPGHKEGTVVVTYPDGSSEEMTVPVKVGTDEQINDPESQEVKVALNGTPDAQEGIKNFDKLPEGTTVEWKEPVDTTTSGHKEGTVVVTYPDGTSEEVTVPVKVGTDEQINTPEGQEIKVALNGIPDANAGIKNLDKLPEGTKVEWKEPVDTMTPGHKEGTVVVTYPDGSSEEVTVPVKVGTDEQINDPESQEVKVALNGTPDAQEGIKNFDKLPEGTTVEWKEPVDTTTSGHKEGTVVVTYPDGTSEEVTVPVKVGTDEQINTPEGQEIKVALNGIPDANAGIKNLDKLPEGTKVEWKEPVDTMTPGHKEGTVVVTYPDGSSEEVTVPVKVGTDEQINDPESQEVKVALNGTPDAQEGIKNFDKLSEGTTVEWKEPVDTTTPGHKEGTVVVTYPDGTSEEVTVPVKVGTDEQINTPEGQDIEVEVNGTPNANEGIANLGDLPTGTNVAWKTPVDTTTPGTKEGTIVVTYPDGTSEEVTVAVKVGTDAEINDPKGQDLEVEVNGTPNANEGIANLGDLPTGTNVAWKTPVDTTTPGTKEGTIVVTYPDGTGEEVTVAVKVGTDAEINDPKGQDLEVEVNGTPNANEGIANLGDLPTGTNVAWKTPVDTTTPGTKEGTIVVTYPDGTSKEVTVSIKVGTDNKVLTVNKLPQTGNVDNHKLVALGWLSLLAGLLQFGVGKRKKRDEK</sequence>
<comment type="caution">
    <text evidence="7">The sequence shown here is derived from an EMBL/GenBank/DDBJ whole genome shotgun (WGS) entry which is preliminary data.</text>
</comment>